<dbReference type="OrthoDB" id="1658at2759"/>
<dbReference type="PhylomeDB" id="A7TJ73"/>
<reference evidence="10 11" key="1">
    <citation type="journal article" date="2007" name="Proc. Natl. Acad. Sci. U.S.A.">
        <title>Independent sorting-out of thousands of duplicated gene pairs in two yeast species descended from a whole-genome duplication.</title>
        <authorList>
            <person name="Scannell D.R."/>
            <person name="Frank A.C."/>
            <person name="Conant G.C."/>
            <person name="Byrne K.P."/>
            <person name="Woolfit M."/>
            <person name="Wolfe K.H."/>
        </authorList>
    </citation>
    <scope>NUCLEOTIDE SEQUENCE [LARGE SCALE GENOMIC DNA]</scope>
    <source>
        <strain evidence="11">ATCC 22028 / DSM 70294 / BCRC 21397 / CBS 2163 / NBRC 10782 / NRRL Y-8283 / UCD 57-17</strain>
    </source>
</reference>
<keyword evidence="11" id="KW-1185">Reference proteome</keyword>
<dbReference type="KEGG" id="vpo:Kpol_1004p16"/>
<evidence type="ECO:0000256" key="3">
    <source>
        <dbReference type="ARBA" id="ARBA00014772"/>
    </source>
</evidence>
<dbReference type="eggNOG" id="KOG0529">
    <property type="taxonomic scope" value="Eukaryota"/>
</dbReference>
<dbReference type="GO" id="GO:0006612">
    <property type="term" value="P:protein targeting to membrane"/>
    <property type="evidence" value="ECO:0007669"/>
    <property type="project" value="EnsemblFungi"/>
</dbReference>
<gene>
    <name evidence="10" type="ORF">Kpol_1004p16</name>
</gene>
<evidence type="ECO:0000256" key="4">
    <source>
        <dbReference type="ARBA" id="ARBA00022602"/>
    </source>
</evidence>
<dbReference type="Proteomes" id="UP000000267">
    <property type="component" value="Unassembled WGS sequence"/>
</dbReference>
<dbReference type="GO" id="GO:0097354">
    <property type="term" value="P:prenylation"/>
    <property type="evidence" value="ECO:0007669"/>
    <property type="project" value="UniProtKB-UniRule"/>
</dbReference>
<dbReference type="EMBL" id="DS480400">
    <property type="protein sequence ID" value="EDO17642.1"/>
    <property type="molecule type" value="Genomic_DNA"/>
</dbReference>
<dbReference type="HOGENOM" id="CLU_031996_0_0_1"/>
<comment type="function">
    <text evidence="9">Catalyzes the transfer of a geranyl-geranyl moiety from geranyl-geranyl pyrophosphate to cysteines occuring in specific C-terminal amino acid sequences.</text>
</comment>
<dbReference type="InterPro" id="IPR002088">
    <property type="entry name" value="Prenyl_trans_a"/>
</dbReference>
<sequence length="326" mass="39169">MHGIKRRQWTEELLKQKKLQDQKKISEYRDLTKTVLDKKRKEIYTLETFDLTTQVLKINPEFNSVWNYRRDIINSLRDGLAIESWEDELNFTMAQMKVFPKVYWIWNHRVWILNNYPNSPLKIWQRELVIASKVLEMDARNYHAWHYRRIIVNEIEKISGKSMDKSELEYTTLNINQNISNFSSWHQRAKLLPRMFSTDEVMDKKKFINDEVSYITNAMFTDAEDQSVWLYIKWFIKNEIVSKTLSGDEYQKMLKDLKNNILAINEDEVEFSGVQNNWCLKILIVIEDIETSLGITNTSNKTEYIEQLIEADPLRKNRYMHLLNKH</sequence>
<comment type="catalytic activity">
    <reaction evidence="8 9">
        <text>geranylgeranyl diphosphate + L-cysteinyl-[protein] = S-geranylgeranyl-L-cysteinyl-[protein] + diphosphate</text>
        <dbReference type="Rhea" id="RHEA:21240"/>
        <dbReference type="Rhea" id="RHEA-COMP:10131"/>
        <dbReference type="Rhea" id="RHEA-COMP:11537"/>
        <dbReference type="ChEBI" id="CHEBI:29950"/>
        <dbReference type="ChEBI" id="CHEBI:33019"/>
        <dbReference type="ChEBI" id="CHEBI:57533"/>
        <dbReference type="ChEBI" id="CHEBI:86021"/>
        <dbReference type="EC" id="2.5.1.60"/>
    </reaction>
</comment>
<dbReference type="GO" id="GO:0004663">
    <property type="term" value="F:Rab geranylgeranyltransferase activity"/>
    <property type="evidence" value="ECO:0007669"/>
    <property type="project" value="UniProtKB-UniRule"/>
</dbReference>
<evidence type="ECO:0000256" key="9">
    <source>
        <dbReference type="RuleBase" id="RU367120"/>
    </source>
</evidence>
<organism evidence="11">
    <name type="scientific">Vanderwaltozyma polyspora (strain ATCC 22028 / DSM 70294 / BCRC 21397 / CBS 2163 / NBRC 10782 / NRRL Y-8283 / UCD 57-17)</name>
    <name type="common">Kluyveromyces polysporus</name>
    <dbReference type="NCBI Taxonomy" id="436907"/>
    <lineage>
        <taxon>Eukaryota</taxon>
        <taxon>Fungi</taxon>
        <taxon>Dikarya</taxon>
        <taxon>Ascomycota</taxon>
        <taxon>Saccharomycotina</taxon>
        <taxon>Saccharomycetes</taxon>
        <taxon>Saccharomycetales</taxon>
        <taxon>Saccharomycetaceae</taxon>
        <taxon>Vanderwaltozyma</taxon>
    </lineage>
</organism>
<dbReference type="FunCoup" id="A7TJ73">
    <property type="interactions" value="101"/>
</dbReference>
<dbReference type="GO" id="GO:0006888">
    <property type="term" value="P:endoplasmic reticulum to Golgi vesicle-mediated transport"/>
    <property type="evidence" value="ECO:0007669"/>
    <property type="project" value="EnsemblFungi"/>
</dbReference>
<dbReference type="PANTHER" id="PTHR11129">
    <property type="entry name" value="PROTEIN FARNESYLTRANSFERASE ALPHA SUBUNIT/RAB GERANYLGERANYL TRANSFERASE ALPHA SUBUNIT"/>
    <property type="match status" value="1"/>
</dbReference>
<dbReference type="RefSeq" id="XP_001645500.1">
    <property type="nucleotide sequence ID" value="XM_001645450.1"/>
</dbReference>
<keyword evidence="6" id="KW-0677">Repeat</keyword>
<dbReference type="OMA" id="TNAMFTD"/>
<dbReference type="EC" id="2.5.1.60" evidence="2 9"/>
<dbReference type="InParanoid" id="A7TJ73"/>
<dbReference type="GO" id="GO:0005777">
    <property type="term" value="C:peroxisome"/>
    <property type="evidence" value="ECO:0007669"/>
    <property type="project" value="EnsemblFungi"/>
</dbReference>
<accession>A7TJ73</accession>
<evidence type="ECO:0000256" key="6">
    <source>
        <dbReference type="ARBA" id="ARBA00022737"/>
    </source>
</evidence>
<evidence type="ECO:0000256" key="2">
    <source>
        <dbReference type="ARBA" id="ARBA00012656"/>
    </source>
</evidence>
<dbReference type="AlphaFoldDB" id="A7TJ73"/>
<evidence type="ECO:0000256" key="5">
    <source>
        <dbReference type="ARBA" id="ARBA00022679"/>
    </source>
</evidence>
<name>A7TJ73_VANPO</name>
<keyword evidence="4 9" id="KW-0637">Prenyltransferase</keyword>
<dbReference type="Pfam" id="PF01239">
    <property type="entry name" value="PPTA"/>
    <property type="match status" value="4"/>
</dbReference>
<dbReference type="Gene3D" id="1.25.40.120">
    <property type="entry name" value="Protein prenylyltransferase"/>
    <property type="match status" value="1"/>
</dbReference>
<dbReference type="GO" id="GO:0005968">
    <property type="term" value="C:Rab-protein geranylgeranyltransferase complex"/>
    <property type="evidence" value="ECO:0007669"/>
    <property type="project" value="EnsemblFungi"/>
</dbReference>
<dbReference type="FunFam" id="1.25.40.120:FF:000035">
    <property type="entry name" value="Geranylgeranyl transferase type-2 subunit alpha"/>
    <property type="match status" value="1"/>
</dbReference>
<comment type="similarity">
    <text evidence="1 9">Belongs to the protein prenyltransferase subunit alpha family.</text>
</comment>
<dbReference type="STRING" id="436907.A7TJ73"/>
<protein>
    <recommendedName>
        <fullName evidence="3 9">Geranylgeranyl transferase type-2 subunit alpha</fullName>
        <ecNumber evidence="2 9">2.5.1.60</ecNumber>
    </recommendedName>
    <alternativeName>
        <fullName evidence="7 9">Geranylgeranyl transferase type II subunit alpha</fullName>
    </alternativeName>
</protein>
<evidence type="ECO:0000256" key="8">
    <source>
        <dbReference type="ARBA" id="ARBA00047658"/>
    </source>
</evidence>
<evidence type="ECO:0000256" key="7">
    <source>
        <dbReference type="ARBA" id="ARBA00031267"/>
    </source>
</evidence>
<dbReference type="PROSITE" id="PS51147">
    <property type="entry name" value="PFTA"/>
    <property type="match status" value="5"/>
</dbReference>
<evidence type="ECO:0000313" key="10">
    <source>
        <dbReference type="EMBL" id="EDO17642.1"/>
    </source>
</evidence>
<dbReference type="SUPFAM" id="SSF48439">
    <property type="entry name" value="Protein prenylyltransferase"/>
    <property type="match status" value="1"/>
</dbReference>
<dbReference type="GeneID" id="5545880"/>
<keyword evidence="5 9" id="KW-0808">Transferase</keyword>
<evidence type="ECO:0000256" key="1">
    <source>
        <dbReference type="ARBA" id="ARBA00006734"/>
    </source>
</evidence>
<evidence type="ECO:0000313" key="11">
    <source>
        <dbReference type="Proteomes" id="UP000000267"/>
    </source>
</evidence>
<dbReference type="PANTHER" id="PTHR11129:SF2">
    <property type="entry name" value="GERANYLGERANYL TRANSFERASE TYPE-2 SUBUNIT ALPHA"/>
    <property type="match status" value="1"/>
</dbReference>
<proteinExistence type="inferred from homology"/>